<reference evidence="3" key="1">
    <citation type="journal article" date="2019" name="Int. J. Syst. Evol. Microbiol.">
        <title>The Global Catalogue of Microorganisms (GCM) 10K type strain sequencing project: providing services to taxonomists for standard genome sequencing and annotation.</title>
        <authorList>
            <consortium name="The Broad Institute Genomics Platform"/>
            <consortium name="The Broad Institute Genome Sequencing Center for Infectious Disease"/>
            <person name="Wu L."/>
            <person name="Ma J."/>
        </authorList>
    </citation>
    <scope>NUCLEOTIDE SEQUENCE [LARGE SCALE GENOMIC DNA]</scope>
    <source>
        <strain evidence="3">KCTC 22280</strain>
    </source>
</reference>
<organism evidence="2 3">
    <name type="scientific">Marinobacter zhanjiangensis</name>
    <dbReference type="NCBI Taxonomy" id="578215"/>
    <lineage>
        <taxon>Bacteria</taxon>
        <taxon>Pseudomonadati</taxon>
        <taxon>Pseudomonadota</taxon>
        <taxon>Gammaproteobacteria</taxon>
        <taxon>Pseudomonadales</taxon>
        <taxon>Marinobacteraceae</taxon>
        <taxon>Marinobacter</taxon>
    </lineage>
</organism>
<dbReference type="InterPro" id="IPR000160">
    <property type="entry name" value="GGDEF_dom"/>
</dbReference>
<dbReference type="InterPro" id="IPR043128">
    <property type="entry name" value="Rev_trsase/Diguanyl_cyclase"/>
</dbReference>
<dbReference type="InterPro" id="IPR035919">
    <property type="entry name" value="EAL_sf"/>
</dbReference>
<dbReference type="Pfam" id="PF00563">
    <property type="entry name" value="EAL"/>
    <property type="match status" value="1"/>
</dbReference>
<dbReference type="SMART" id="SM00052">
    <property type="entry name" value="EAL"/>
    <property type="match status" value="1"/>
</dbReference>
<dbReference type="SMART" id="SM00065">
    <property type="entry name" value="GAF"/>
    <property type="match status" value="1"/>
</dbReference>
<dbReference type="SUPFAM" id="SSF141868">
    <property type="entry name" value="EAL domain-like"/>
    <property type="match status" value="1"/>
</dbReference>
<proteinExistence type="predicted"/>
<comment type="caution">
    <text evidence="2">The sequence shown here is derived from an EMBL/GenBank/DDBJ whole genome shotgun (WGS) entry which is preliminary data.</text>
</comment>
<dbReference type="Pfam" id="PF01590">
    <property type="entry name" value="GAF"/>
    <property type="match status" value="1"/>
</dbReference>
<dbReference type="Gene3D" id="3.20.20.450">
    <property type="entry name" value="EAL domain"/>
    <property type="match status" value="1"/>
</dbReference>
<dbReference type="InterPro" id="IPR001633">
    <property type="entry name" value="EAL_dom"/>
</dbReference>
<dbReference type="SMART" id="SM00267">
    <property type="entry name" value="GGDEF"/>
    <property type="match status" value="1"/>
</dbReference>
<dbReference type="SUPFAM" id="SSF55073">
    <property type="entry name" value="Nucleotide cyclase"/>
    <property type="match status" value="1"/>
</dbReference>
<dbReference type="PROSITE" id="PS50883">
    <property type="entry name" value="EAL"/>
    <property type="match status" value="1"/>
</dbReference>
<sequence>MSDYERQRLYTLRQLNLLDTPPSEAFDRITRMASKLFGLPAAAVSLTDEDRQWFKSRVGTELTEVPRYRSPCSDVSASSELTVIEDLLANDCYRNSPQAKLGMRFYAGAPLNTRDGYTLGTLCVLGPEPRAATSDELISLLDLSTMVMAQIELQHALGRIDPVTLLPNRSQFNDDLQDLARERPASRHHAIFIELGSVVELDTVTRVLGGSQVDTLAREGAWQLTTLLTTLIGRDHHLYCVGPCQYLFLRETDDEQRVRAETKQLHRQLSRLSLWTNLAIIVRPRIGITSFLPAGTPADDVVRLAESACQSARRQETPVATFTPSMDSEQQRHFRLLNDMHRLLQNGADQLRLVFQPRVALESGECVGAEALLRWRHPELGEISPSEFIPLVENTPMANYLTQWVLDATIAQAASWLDQGVALRLSANVMASNFEQAGFTDQLIRRLQQRNLPAHALELELTESALVGNSRAVRRQLKALSRAGIRLAIDDFGTGYSSLAYLVNVPADVIKIDRVFSSAGGRKRRDSQVMMLKAIIDLAHGMGYQTVAEGYEPASMRDTLCQLGCDEAQSFAIARPLAPDAFRSWYDQRLGWQAAAK</sequence>
<dbReference type="CDD" id="cd01948">
    <property type="entry name" value="EAL"/>
    <property type="match status" value="1"/>
</dbReference>
<dbReference type="InterPro" id="IPR029016">
    <property type="entry name" value="GAF-like_dom_sf"/>
</dbReference>
<feature type="domain" description="EAL" evidence="1">
    <location>
        <begin position="333"/>
        <end position="590"/>
    </location>
</feature>
<dbReference type="InterPro" id="IPR050706">
    <property type="entry name" value="Cyclic-di-GMP_PDE-like"/>
</dbReference>
<accession>A0ABQ3B5E0</accession>
<dbReference type="RefSeq" id="WP_189576414.1">
    <property type="nucleotide sequence ID" value="NZ_BMXV01000005.1"/>
</dbReference>
<keyword evidence="3" id="KW-1185">Reference proteome</keyword>
<dbReference type="Proteomes" id="UP000601597">
    <property type="component" value="Unassembled WGS sequence"/>
</dbReference>
<dbReference type="Pfam" id="PF00990">
    <property type="entry name" value="GGDEF"/>
    <property type="match status" value="1"/>
</dbReference>
<protein>
    <submittedName>
        <fullName evidence="2">Sensor domain-containing phosphodiesterase</fullName>
    </submittedName>
</protein>
<dbReference type="PANTHER" id="PTHR33121:SF19">
    <property type="entry name" value="CYCLIC DI-GMP PHOSPHODIESTERASE PA2567"/>
    <property type="match status" value="1"/>
</dbReference>
<dbReference type="Gene3D" id="3.30.70.270">
    <property type="match status" value="1"/>
</dbReference>
<evidence type="ECO:0000313" key="2">
    <source>
        <dbReference type="EMBL" id="GGY74653.1"/>
    </source>
</evidence>
<evidence type="ECO:0000313" key="3">
    <source>
        <dbReference type="Proteomes" id="UP000601597"/>
    </source>
</evidence>
<evidence type="ECO:0000259" key="1">
    <source>
        <dbReference type="PROSITE" id="PS50883"/>
    </source>
</evidence>
<dbReference type="InterPro" id="IPR003018">
    <property type="entry name" value="GAF"/>
</dbReference>
<dbReference type="PANTHER" id="PTHR33121">
    <property type="entry name" value="CYCLIC DI-GMP PHOSPHODIESTERASE PDEF"/>
    <property type="match status" value="1"/>
</dbReference>
<dbReference type="InterPro" id="IPR029787">
    <property type="entry name" value="Nucleotide_cyclase"/>
</dbReference>
<dbReference type="Gene3D" id="3.30.450.40">
    <property type="match status" value="1"/>
</dbReference>
<name>A0ABQ3B5E0_9GAMM</name>
<dbReference type="SUPFAM" id="SSF55781">
    <property type="entry name" value="GAF domain-like"/>
    <property type="match status" value="1"/>
</dbReference>
<gene>
    <name evidence="2" type="ORF">GCM10007071_22270</name>
</gene>
<dbReference type="EMBL" id="BMXV01000005">
    <property type="protein sequence ID" value="GGY74653.1"/>
    <property type="molecule type" value="Genomic_DNA"/>
</dbReference>